<evidence type="ECO:0000313" key="2">
    <source>
        <dbReference type="EMBL" id="ESL06426.1"/>
    </source>
</evidence>
<dbReference type="Proteomes" id="UP000031737">
    <property type="component" value="Unassembled WGS sequence"/>
</dbReference>
<dbReference type="Gene3D" id="2.40.100.10">
    <property type="entry name" value="Cyclophilin-like"/>
    <property type="match status" value="1"/>
</dbReference>
<feature type="domain" description="PPIase cyclophilin-type" evidence="1">
    <location>
        <begin position="128"/>
        <end position="302"/>
    </location>
</feature>
<name>A0A061IX06_TRYRA</name>
<dbReference type="InterPro" id="IPR002130">
    <property type="entry name" value="Cyclophilin-type_PPIase_dom"/>
</dbReference>
<dbReference type="GO" id="GO:0005737">
    <property type="term" value="C:cytoplasm"/>
    <property type="evidence" value="ECO:0007669"/>
    <property type="project" value="TreeGrafter"/>
</dbReference>
<dbReference type="InterPro" id="IPR029000">
    <property type="entry name" value="Cyclophilin-like_dom_sf"/>
</dbReference>
<dbReference type="CDD" id="cd00317">
    <property type="entry name" value="cyclophilin"/>
    <property type="match status" value="1"/>
</dbReference>
<reference evidence="2 3" key="1">
    <citation type="submission" date="2013-07" db="EMBL/GenBank/DDBJ databases">
        <authorList>
            <person name="Stoco P.H."/>
            <person name="Wagner G."/>
            <person name="Gerber A."/>
            <person name="Zaha A."/>
            <person name="Thompson C."/>
            <person name="Bartholomeu D.C."/>
            <person name="Luckemeyer D.D."/>
            <person name="Bahia D."/>
            <person name="Loreto E."/>
            <person name="Prestes E.B."/>
            <person name="Lima F.M."/>
            <person name="Rodrigues-Luiz G."/>
            <person name="Vallejo G.A."/>
            <person name="Filho J.F."/>
            <person name="Monteiro K.M."/>
            <person name="Tyler K.M."/>
            <person name="de Almeida L.G."/>
            <person name="Ortiz M.F."/>
            <person name="Siervo M.A."/>
            <person name="de Moraes M.H."/>
            <person name="Cunha O.L."/>
            <person name="Mendonca-Neto R."/>
            <person name="Silva R."/>
            <person name="Teixeira S.M."/>
            <person name="Murta S.M."/>
            <person name="Sincero T.C."/>
            <person name="Mendes T.A."/>
            <person name="Urmenyi T.P."/>
            <person name="Silva V.G."/>
            <person name="da Rocha W.D."/>
            <person name="Andersson B."/>
            <person name="Romanha A.J."/>
            <person name="Steindel M."/>
            <person name="de Vasconcelos A.T."/>
            <person name="Grisard E.C."/>
        </authorList>
    </citation>
    <scope>NUCLEOTIDE SEQUENCE [LARGE SCALE GENOMIC DNA]</scope>
    <source>
        <strain evidence="2 3">SC58</strain>
    </source>
</reference>
<dbReference type="OrthoDB" id="408413at2759"/>
<dbReference type="PANTHER" id="PTHR11071:SF561">
    <property type="entry name" value="PEPTIDYL-PROLYL CIS-TRANS ISOMERASE D-RELATED"/>
    <property type="match status" value="1"/>
</dbReference>
<evidence type="ECO:0000259" key="1">
    <source>
        <dbReference type="PROSITE" id="PS50072"/>
    </source>
</evidence>
<dbReference type="SUPFAM" id="SSF50891">
    <property type="entry name" value="Cyclophilin-like"/>
    <property type="match status" value="1"/>
</dbReference>
<gene>
    <name evidence="2" type="ORF">TRSC58_05901</name>
</gene>
<sequence length="308" mass="34677">MAPTRLAFTVCGLIHHSVFQQCCEAVEYLQKEYKDEFYVEIFREVPRDFHSRRQKMLDEGSIADGTMDVIVLRDGGTAMSGEAFLQMLQEQTHFRILNVPAAAANSYEKMAFASWKCFLRERGNRYCWMLVSIDNVVRGRITFELYSQVVPNTCNNFWHLCHGNLGSVSAATDGEGEAQPLELTYKGSKFFRILHGAWVMGGDISRDHNGNGGYSCYGRYFPNESYAIPHDAPGVVGMCNDNEDTNASSFYITMKAMSWMNGRYVAFGRVIDGMDVVEAIHDVDVKHNQSPCKTITITDCGVIDLTDD</sequence>
<organism evidence="2 3">
    <name type="scientific">Trypanosoma rangeli SC58</name>
    <dbReference type="NCBI Taxonomy" id="429131"/>
    <lineage>
        <taxon>Eukaryota</taxon>
        <taxon>Discoba</taxon>
        <taxon>Euglenozoa</taxon>
        <taxon>Kinetoplastea</taxon>
        <taxon>Metakinetoplastina</taxon>
        <taxon>Trypanosomatida</taxon>
        <taxon>Trypanosomatidae</taxon>
        <taxon>Trypanosoma</taxon>
        <taxon>Herpetosoma</taxon>
    </lineage>
</organism>
<evidence type="ECO:0000313" key="3">
    <source>
        <dbReference type="Proteomes" id="UP000031737"/>
    </source>
</evidence>
<proteinExistence type="predicted"/>
<accession>A0A061IX06</accession>
<dbReference type="VEuPathDB" id="TriTrypDB:TRSC58_05901"/>
<protein>
    <submittedName>
        <fullName evidence="2">35 kDa cyclophilin</fullName>
    </submittedName>
</protein>
<keyword evidence="3" id="KW-1185">Reference proteome</keyword>
<comment type="caution">
    <text evidence="2">The sequence shown here is derived from an EMBL/GenBank/DDBJ whole genome shotgun (WGS) entry which is preliminary data.</text>
</comment>
<dbReference type="AlphaFoldDB" id="A0A061IX06"/>
<dbReference type="PRINTS" id="PR00153">
    <property type="entry name" value="CSAPPISMRASE"/>
</dbReference>
<dbReference type="PANTHER" id="PTHR11071">
    <property type="entry name" value="PEPTIDYL-PROLYL CIS-TRANS ISOMERASE"/>
    <property type="match status" value="1"/>
</dbReference>
<dbReference type="FunFam" id="2.40.100.10:FF:000048">
    <property type="entry name" value="Peptidyl-prolyl cis-trans isomerase"/>
    <property type="match status" value="1"/>
</dbReference>
<dbReference type="EMBL" id="AUPL01005901">
    <property type="protein sequence ID" value="ESL06426.1"/>
    <property type="molecule type" value="Genomic_DNA"/>
</dbReference>
<dbReference type="PROSITE" id="PS50072">
    <property type="entry name" value="CSA_PPIASE_2"/>
    <property type="match status" value="1"/>
</dbReference>
<dbReference type="Pfam" id="PF00160">
    <property type="entry name" value="Pro_isomerase"/>
    <property type="match status" value="1"/>
</dbReference>
<dbReference type="GO" id="GO:0003755">
    <property type="term" value="F:peptidyl-prolyl cis-trans isomerase activity"/>
    <property type="evidence" value="ECO:0007669"/>
    <property type="project" value="InterPro"/>
</dbReference>